<dbReference type="SUPFAM" id="SSF47226">
    <property type="entry name" value="Histidine-containing phosphotransfer domain, HPT domain"/>
    <property type="match status" value="1"/>
</dbReference>
<dbReference type="GO" id="GO:0000160">
    <property type="term" value="P:phosphorelay signal transduction system"/>
    <property type="evidence" value="ECO:0007669"/>
    <property type="project" value="UniProtKB-KW"/>
</dbReference>
<dbReference type="InterPro" id="IPR008207">
    <property type="entry name" value="Sig_transdc_His_kin_Hpt_dom"/>
</dbReference>
<evidence type="ECO:0000313" key="3">
    <source>
        <dbReference type="EMBL" id="MDQ2094230.1"/>
    </source>
</evidence>
<gene>
    <name evidence="3" type="ORF">NOI20_08920</name>
</gene>
<feature type="domain" description="HPt" evidence="2">
    <location>
        <begin position="21"/>
        <end position="80"/>
    </location>
</feature>
<dbReference type="RefSeq" id="WP_317625838.1">
    <property type="nucleotide sequence ID" value="NZ_JANFFA010000002.1"/>
</dbReference>
<dbReference type="EMBL" id="JANFFA010000002">
    <property type="protein sequence ID" value="MDQ2094230.1"/>
    <property type="molecule type" value="Genomic_DNA"/>
</dbReference>
<protein>
    <submittedName>
        <fullName evidence="3">Hpt domain-containing protein</fullName>
    </submittedName>
</protein>
<dbReference type="InterPro" id="IPR036641">
    <property type="entry name" value="HPT_dom_sf"/>
</dbReference>
<sequence length="110" mass="12224">MIDWGKVSELNQEIGPEDFAEVVELFLEEVDATIAEIAAGMPEERLEETLHFLKGSALNLGFSEFAGLCAKYEQSAHRGAFDKIDLGRVSESYVASKERFLAEWPSRIAA</sequence>
<name>A0AAJ1U9F2_9RHOB</name>
<reference evidence="3" key="1">
    <citation type="submission" date="2022-07" db="EMBL/GenBank/DDBJ databases">
        <authorList>
            <person name="Otstavnykh N."/>
            <person name="Isaeva M."/>
            <person name="Bystritskaya E."/>
        </authorList>
    </citation>
    <scope>NUCLEOTIDE SEQUENCE</scope>
    <source>
        <strain evidence="3">10Alg 79</strain>
    </source>
</reference>
<comment type="caution">
    <text evidence="3">The sequence shown here is derived from an EMBL/GenBank/DDBJ whole genome shotgun (WGS) entry which is preliminary data.</text>
</comment>
<dbReference type="AlphaFoldDB" id="A0AAJ1U9F2"/>
<organism evidence="3 4">
    <name type="scientific">Rhodalgimonas zhirmunskyi</name>
    <dbReference type="NCBI Taxonomy" id="2964767"/>
    <lineage>
        <taxon>Bacteria</taxon>
        <taxon>Pseudomonadati</taxon>
        <taxon>Pseudomonadota</taxon>
        <taxon>Alphaproteobacteria</taxon>
        <taxon>Rhodobacterales</taxon>
        <taxon>Roseobacteraceae</taxon>
        <taxon>Rhodalgimonas</taxon>
    </lineage>
</organism>
<accession>A0AAJ1U9F2</accession>
<dbReference type="Gene3D" id="1.20.120.160">
    <property type="entry name" value="HPT domain"/>
    <property type="match status" value="1"/>
</dbReference>
<dbReference type="Pfam" id="PF01627">
    <property type="entry name" value="Hpt"/>
    <property type="match status" value="1"/>
</dbReference>
<keyword evidence="1" id="KW-0902">Two-component regulatory system</keyword>
<reference evidence="3" key="2">
    <citation type="submission" date="2023-04" db="EMBL/GenBank/DDBJ databases">
        <title>'Rhodoalgimonas zhirmunskyi' gen. nov., isolated from a red alga.</title>
        <authorList>
            <person name="Nedashkovskaya O.I."/>
            <person name="Otstavnykh N.Y."/>
            <person name="Bystritskaya E.P."/>
            <person name="Balabanova L.A."/>
            <person name="Isaeva M.P."/>
        </authorList>
    </citation>
    <scope>NUCLEOTIDE SEQUENCE</scope>
    <source>
        <strain evidence="3">10Alg 79</strain>
    </source>
</reference>
<evidence type="ECO:0000313" key="4">
    <source>
        <dbReference type="Proteomes" id="UP001227162"/>
    </source>
</evidence>
<dbReference type="CDD" id="cd00088">
    <property type="entry name" value="HPT"/>
    <property type="match status" value="1"/>
</dbReference>
<keyword evidence="4" id="KW-1185">Reference proteome</keyword>
<dbReference type="GO" id="GO:0004672">
    <property type="term" value="F:protein kinase activity"/>
    <property type="evidence" value="ECO:0007669"/>
    <property type="project" value="UniProtKB-ARBA"/>
</dbReference>
<evidence type="ECO:0000259" key="2">
    <source>
        <dbReference type="Pfam" id="PF01627"/>
    </source>
</evidence>
<dbReference type="Proteomes" id="UP001227162">
    <property type="component" value="Unassembled WGS sequence"/>
</dbReference>
<proteinExistence type="predicted"/>
<evidence type="ECO:0000256" key="1">
    <source>
        <dbReference type="ARBA" id="ARBA00023012"/>
    </source>
</evidence>